<sequence>MKRARYLSLWLPAALMLAACFGDETLYSYGAAGKTWRLVELRDAPFTSGATLTFPEPGRISGQAPCNLFNATQEAPYPWFATGPIAATRMACPDLEDERAFLDALAAASLSEVLGDTLILSNDDGVLLTFKSDG</sequence>
<evidence type="ECO:0000259" key="2">
    <source>
        <dbReference type="Pfam" id="PF03724"/>
    </source>
</evidence>
<protein>
    <submittedName>
        <fullName evidence="3">META domain-containing protein</fullName>
    </submittedName>
</protein>
<dbReference type="InterPro" id="IPR005184">
    <property type="entry name" value="DUF306_Meta_HslJ"/>
</dbReference>
<feature type="signal peptide" evidence="1">
    <location>
        <begin position="1"/>
        <end position="22"/>
    </location>
</feature>
<proteinExistence type="predicted"/>
<dbReference type="InterPro" id="IPR038670">
    <property type="entry name" value="HslJ-like_sf"/>
</dbReference>
<dbReference type="PANTHER" id="PTHR35535">
    <property type="entry name" value="HEAT SHOCK PROTEIN HSLJ"/>
    <property type="match status" value="1"/>
</dbReference>
<reference evidence="3 4" key="1">
    <citation type="submission" date="2024-07" db="EMBL/GenBank/DDBJ databases">
        <title>Marimonas sp.nov., isolated from tidal-flat sediment.</title>
        <authorList>
            <person name="Jayan J.N."/>
            <person name="Lee S.S."/>
        </authorList>
    </citation>
    <scope>NUCLEOTIDE SEQUENCE [LARGE SCALE GENOMIC DNA]</scope>
    <source>
        <strain evidence="3 4">MJW-29</strain>
    </source>
</reference>
<evidence type="ECO:0000313" key="3">
    <source>
        <dbReference type="EMBL" id="MEW9918435.1"/>
    </source>
</evidence>
<dbReference type="InterPro" id="IPR053147">
    <property type="entry name" value="Hsp_HslJ-like"/>
</dbReference>
<dbReference type="Proteomes" id="UP001556098">
    <property type="component" value="Unassembled WGS sequence"/>
</dbReference>
<dbReference type="Pfam" id="PF03724">
    <property type="entry name" value="META"/>
    <property type="match status" value="1"/>
</dbReference>
<dbReference type="PROSITE" id="PS51257">
    <property type="entry name" value="PROKAR_LIPOPROTEIN"/>
    <property type="match status" value="1"/>
</dbReference>
<organism evidence="3 4">
    <name type="scientific">Sulfitobacter sediminis</name>
    <dbReference type="NCBI Taxonomy" id="3234186"/>
    <lineage>
        <taxon>Bacteria</taxon>
        <taxon>Pseudomonadati</taxon>
        <taxon>Pseudomonadota</taxon>
        <taxon>Alphaproteobacteria</taxon>
        <taxon>Rhodobacterales</taxon>
        <taxon>Roseobacteraceae</taxon>
        <taxon>Sulfitobacter</taxon>
    </lineage>
</organism>
<name>A0ABV3RHJ3_9RHOB</name>
<dbReference type="PANTHER" id="PTHR35535:SF1">
    <property type="entry name" value="HEAT SHOCK PROTEIN HSLJ"/>
    <property type="match status" value="1"/>
</dbReference>
<dbReference type="Gene3D" id="2.40.128.270">
    <property type="match status" value="1"/>
</dbReference>
<dbReference type="EMBL" id="JBFNXX010000001">
    <property type="protein sequence ID" value="MEW9918435.1"/>
    <property type="molecule type" value="Genomic_DNA"/>
</dbReference>
<keyword evidence="4" id="KW-1185">Reference proteome</keyword>
<feature type="chain" id="PRO_5045414974" evidence="1">
    <location>
        <begin position="23"/>
        <end position="134"/>
    </location>
</feature>
<comment type="caution">
    <text evidence="3">The sequence shown here is derived from an EMBL/GenBank/DDBJ whole genome shotgun (WGS) entry which is preliminary data.</text>
</comment>
<gene>
    <name evidence="3" type="ORF">AB2B41_02375</name>
</gene>
<dbReference type="RefSeq" id="WP_367876132.1">
    <property type="nucleotide sequence ID" value="NZ_JBFNXX010000001.1"/>
</dbReference>
<keyword evidence="1" id="KW-0732">Signal</keyword>
<feature type="domain" description="DUF306" evidence="2">
    <location>
        <begin position="31"/>
        <end position="131"/>
    </location>
</feature>
<accession>A0ABV3RHJ3</accession>
<evidence type="ECO:0000256" key="1">
    <source>
        <dbReference type="SAM" id="SignalP"/>
    </source>
</evidence>
<evidence type="ECO:0000313" key="4">
    <source>
        <dbReference type="Proteomes" id="UP001556098"/>
    </source>
</evidence>